<dbReference type="GO" id="GO:0006212">
    <property type="term" value="P:uracil catabolic process"/>
    <property type="evidence" value="ECO:0007669"/>
    <property type="project" value="TreeGrafter"/>
</dbReference>
<dbReference type="GO" id="GO:0050661">
    <property type="term" value="F:NADP binding"/>
    <property type="evidence" value="ECO:0007669"/>
    <property type="project" value="TreeGrafter"/>
</dbReference>
<accession>A0A382N9W0</accession>
<dbReference type="EMBL" id="UINC01098082">
    <property type="protein sequence ID" value="SVC56321.1"/>
    <property type="molecule type" value="Genomic_DNA"/>
</dbReference>
<dbReference type="GO" id="GO:0002058">
    <property type="term" value="F:uracil binding"/>
    <property type="evidence" value="ECO:0007669"/>
    <property type="project" value="TreeGrafter"/>
</dbReference>
<feature type="non-terminal residue" evidence="2">
    <location>
        <position position="75"/>
    </location>
</feature>
<keyword evidence="1" id="KW-0560">Oxidoreductase</keyword>
<proteinExistence type="predicted"/>
<dbReference type="AlphaFoldDB" id="A0A382N9W0"/>
<evidence type="ECO:0000256" key="1">
    <source>
        <dbReference type="ARBA" id="ARBA00023002"/>
    </source>
</evidence>
<organism evidence="2">
    <name type="scientific">marine metagenome</name>
    <dbReference type="NCBI Taxonomy" id="408172"/>
    <lineage>
        <taxon>unclassified sequences</taxon>
        <taxon>metagenomes</taxon>
        <taxon>ecological metagenomes</taxon>
    </lineage>
</organism>
<name>A0A382N9W0_9ZZZZ</name>
<protein>
    <recommendedName>
        <fullName evidence="3">Dihydrouracil dehydrogenase</fullName>
    </recommendedName>
</protein>
<dbReference type="GO" id="GO:0017113">
    <property type="term" value="F:dihydropyrimidine dehydrogenase (NADP+) activity"/>
    <property type="evidence" value="ECO:0007669"/>
    <property type="project" value="TreeGrafter"/>
</dbReference>
<dbReference type="GO" id="GO:0006210">
    <property type="term" value="P:thymine catabolic process"/>
    <property type="evidence" value="ECO:0007669"/>
    <property type="project" value="TreeGrafter"/>
</dbReference>
<gene>
    <name evidence="2" type="ORF">METZ01_LOCUS309175</name>
</gene>
<reference evidence="2" key="1">
    <citation type="submission" date="2018-05" db="EMBL/GenBank/DDBJ databases">
        <authorList>
            <person name="Lanie J.A."/>
            <person name="Ng W.-L."/>
            <person name="Kazmierczak K.M."/>
            <person name="Andrzejewski T.M."/>
            <person name="Davidsen T.M."/>
            <person name="Wayne K.J."/>
            <person name="Tettelin H."/>
            <person name="Glass J.I."/>
            <person name="Rusch D."/>
            <person name="Podicherti R."/>
            <person name="Tsui H.-C.T."/>
            <person name="Winkler M.E."/>
        </authorList>
    </citation>
    <scope>NUCLEOTIDE SEQUENCE</scope>
</reference>
<dbReference type="SUPFAM" id="SSF51395">
    <property type="entry name" value="FMN-linked oxidoreductases"/>
    <property type="match status" value="1"/>
</dbReference>
<dbReference type="Gene3D" id="3.20.20.70">
    <property type="entry name" value="Aldolase class I"/>
    <property type="match status" value="1"/>
</dbReference>
<dbReference type="InterPro" id="IPR013785">
    <property type="entry name" value="Aldolase_TIM"/>
</dbReference>
<dbReference type="PANTHER" id="PTHR43073:SF2">
    <property type="entry name" value="DIHYDROPYRIMIDINE DEHYDROGENASE [NADP(+)]"/>
    <property type="match status" value="1"/>
</dbReference>
<dbReference type="PANTHER" id="PTHR43073">
    <property type="entry name" value="DIHYDROPYRIMIDINE DEHYDROGENASE [NADP(+)]"/>
    <property type="match status" value="1"/>
</dbReference>
<evidence type="ECO:0000313" key="2">
    <source>
        <dbReference type="EMBL" id="SVC56321.1"/>
    </source>
</evidence>
<sequence>MADISIEVNGVKFPNPFVIGSGPPSTNSKTIIKAFNNGWGGVSAKTVSLTETPVINVAPRYGKLKTPSGEIIGFE</sequence>
<evidence type="ECO:0008006" key="3">
    <source>
        <dbReference type="Google" id="ProtNLM"/>
    </source>
</evidence>